<keyword evidence="2" id="KW-1185">Reference proteome</keyword>
<accession>A0A7X0B1D7</accession>
<evidence type="ECO:0000313" key="2">
    <source>
        <dbReference type="Proteomes" id="UP000539175"/>
    </source>
</evidence>
<evidence type="ECO:0000313" key="1">
    <source>
        <dbReference type="EMBL" id="MBB6253984.1"/>
    </source>
</evidence>
<reference evidence="1 2" key="1">
    <citation type="submission" date="2020-08" db="EMBL/GenBank/DDBJ databases">
        <title>Genomic Encyclopedia of Type Strains, Phase IV (KMG-IV): sequencing the most valuable type-strain genomes for metagenomic binning, comparative biology and taxonomic classification.</title>
        <authorList>
            <person name="Goeker M."/>
        </authorList>
    </citation>
    <scope>NUCLEOTIDE SEQUENCE [LARGE SCALE GENOMIC DNA]</scope>
    <source>
        <strain evidence="1 2">DSM 22198</strain>
    </source>
</reference>
<dbReference type="InterPro" id="IPR000944">
    <property type="entry name" value="Tscrpt_reg_Rrf2"/>
</dbReference>
<dbReference type="GO" id="GO:0003700">
    <property type="term" value="F:DNA-binding transcription factor activity"/>
    <property type="evidence" value="ECO:0007669"/>
    <property type="project" value="TreeGrafter"/>
</dbReference>
<dbReference type="PANTHER" id="PTHR33221:SF2">
    <property type="entry name" value="TRANSCRIPTIONAL REGULATOR"/>
    <property type="match status" value="1"/>
</dbReference>
<gene>
    <name evidence="1" type="ORF">FHS74_004560</name>
</gene>
<dbReference type="InterPro" id="IPR011991">
    <property type="entry name" value="ArsR-like_HTH"/>
</dbReference>
<dbReference type="EMBL" id="JACIIZ010000014">
    <property type="protein sequence ID" value="MBB6253984.1"/>
    <property type="molecule type" value="Genomic_DNA"/>
</dbReference>
<name>A0A7X0B1D7_9PROT</name>
<dbReference type="PROSITE" id="PS01332">
    <property type="entry name" value="HTH_RRF2_1"/>
    <property type="match status" value="1"/>
</dbReference>
<dbReference type="AlphaFoldDB" id="A0A7X0B1D7"/>
<dbReference type="Pfam" id="PF02082">
    <property type="entry name" value="Rrf2"/>
    <property type="match status" value="1"/>
</dbReference>
<dbReference type="Proteomes" id="UP000539175">
    <property type="component" value="Unassembled WGS sequence"/>
</dbReference>
<proteinExistence type="predicted"/>
<dbReference type="PROSITE" id="PS51197">
    <property type="entry name" value="HTH_RRF2_2"/>
    <property type="match status" value="1"/>
</dbReference>
<sequence>MTDYAVVVMTTMSQGEGGTHTATSLAERTGLPAPTVAKILKLLARDGLMASHRGAAGGYSLARDPDDINVAQIIAAIDGPIALTDCVDGAEGACGVQSLCPRRGNWDRVNRAVRTALEGVSLTEMSQPVFPQAVSQTAAPLAPRPAPVAERVG</sequence>
<dbReference type="SUPFAM" id="SSF46785">
    <property type="entry name" value="Winged helix' DNA-binding domain"/>
    <property type="match status" value="1"/>
</dbReference>
<protein>
    <submittedName>
        <fullName evidence="1">FeS assembly SUF system regulator</fullName>
    </submittedName>
</protein>
<dbReference type="InterPro" id="IPR036390">
    <property type="entry name" value="WH_DNA-bd_sf"/>
</dbReference>
<dbReference type="CDD" id="cd00090">
    <property type="entry name" value="HTH_ARSR"/>
    <property type="match status" value="1"/>
</dbReference>
<dbReference type="NCBIfam" id="TIGR02944">
    <property type="entry name" value="suf_reg_Xantho"/>
    <property type="match status" value="1"/>
</dbReference>
<dbReference type="NCBIfam" id="TIGR00738">
    <property type="entry name" value="rrf2_super"/>
    <property type="match status" value="1"/>
</dbReference>
<organism evidence="1 2">
    <name type="scientific">Nitrospirillum iridis</name>
    <dbReference type="NCBI Taxonomy" id="765888"/>
    <lineage>
        <taxon>Bacteria</taxon>
        <taxon>Pseudomonadati</taxon>
        <taxon>Pseudomonadota</taxon>
        <taxon>Alphaproteobacteria</taxon>
        <taxon>Rhodospirillales</taxon>
        <taxon>Azospirillaceae</taxon>
        <taxon>Nitrospirillum</taxon>
    </lineage>
</organism>
<comment type="caution">
    <text evidence="1">The sequence shown here is derived from an EMBL/GenBank/DDBJ whole genome shotgun (WGS) entry which is preliminary data.</text>
</comment>
<dbReference type="GO" id="GO:0005829">
    <property type="term" value="C:cytosol"/>
    <property type="evidence" value="ECO:0007669"/>
    <property type="project" value="TreeGrafter"/>
</dbReference>
<dbReference type="InterPro" id="IPR030489">
    <property type="entry name" value="TR_Rrf2-type_CS"/>
</dbReference>
<dbReference type="Gene3D" id="1.10.10.10">
    <property type="entry name" value="Winged helix-like DNA-binding domain superfamily/Winged helix DNA-binding domain"/>
    <property type="match status" value="1"/>
</dbReference>
<dbReference type="InterPro" id="IPR014290">
    <property type="entry name" value="SUF_FeS_clus_asmbl_reg"/>
</dbReference>
<dbReference type="InterPro" id="IPR036388">
    <property type="entry name" value="WH-like_DNA-bd_sf"/>
</dbReference>
<dbReference type="PANTHER" id="PTHR33221">
    <property type="entry name" value="WINGED HELIX-TURN-HELIX TRANSCRIPTIONAL REGULATOR, RRF2 FAMILY"/>
    <property type="match status" value="1"/>
</dbReference>